<dbReference type="InterPro" id="IPR027365">
    <property type="entry name" value="GNAT_acetyltra_YdfB-like"/>
</dbReference>
<dbReference type="EMBL" id="AP023368">
    <property type="protein sequence ID" value="BCJ98029.1"/>
    <property type="molecule type" value="Genomic_DNA"/>
</dbReference>
<name>A0A7I8DHW9_9FIRM</name>
<proteinExistence type="predicted"/>
<keyword evidence="2" id="KW-1185">Reference proteome</keyword>
<evidence type="ECO:0000313" key="2">
    <source>
        <dbReference type="Proteomes" id="UP000515703"/>
    </source>
</evidence>
<dbReference type="Proteomes" id="UP000515703">
    <property type="component" value="Chromosome"/>
</dbReference>
<reference evidence="1 2" key="1">
    <citation type="submission" date="2020-08" db="EMBL/GenBank/DDBJ databases">
        <title>Draft genome sequencing of an Anaerocolumna strain isolated from anoxic soil subjected to BSD treatment.</title>
        <authorList>
            <person name="Uek A."/>
            <person name="Tonouchi A."/>
        </authorList>
    </citation>
    <scope>NUCLEOTIDE SEQUENCE [LARGE SCALE GENOMIC DNA]</scope>
    <source>
        <strain evidence="1 2">CTTW</strain>
    </source>
</reference>
<sequence length="272" mass="31756">MNDDSDNVIDGKNPSMYGILTGICKGETWSYRDEPLALDIMYSYCVGGCGVVGRIPNEKRKQARIFFESVFSSLKKKNIFEFEFSTEDVELRKAMLDIFSDKKLHSEEEYSYRKLDKCNYNVTLQSYTILEVDRSFLEKREKYENEDMLFERLNNSWYCQEDFLEYSKCFVAIQEKKIVGIIFGSARFSNIIDVDIEVLEEHRKKGLLLHLRLILLMRVFVSVALYNGIALNPMSSHRLLQRNVDFNCLRKDHFIGLIYKLVKCNVIICGGT</sequence>
<evidence type="ECO:0000313" key="1">
    <source>
        <dbReference type="EMBL" id="BCJ98029.1"/>
    </source>
</evidence>
<reference evidence="1 2" key="2">
    <citation type="submission" date="2020-08" db="EMBL/GenBank/DDBJ databases">
        <authorList>
            <person name="Ueki A."/>
            <person name="Tonouchi A."/>
        </authorList>
    </citation>
    <scope>NUCLEOTIDE SEQUENCE [LARGE SCALE GENOMIC DNA]</scope>
    <source>
        <strain evidence="1 2">CTTW</strain>
    </source>
</reference>
<accession>A0A7I8DHW9</accession>
<dbReference type="Pfam" id="PF12746">
    <property type="entry name" value="GNAT_acetyltran"/>
    <property type="match status" value="1"/>
</dbReference>
<protein>
    <recommendedName>
        <fullName evidence="3">N-acetyltransferase domain-containing protein</fullName>
    </recommendedName>
</protein>
<evidence type="ECO:0008006" key="3">
    <source>
        <dbReference type="Google" id="ProtNLM"/>
    </source>
</evidence>
<dbReference type="KEGG" id="acht:bsdcttw_10700"/>
<gene>
    <name evidence="1" type="ORF">bsdcttw_10700</name>
</gene>
<dbReference type="AlphaFoldDB" id="A0A7I8DHW9"/>
<organism evidence="1 2">
    <name type="scientific">Anaerocolumna chitinilytica</name>
    <dbReference type="NCBI Taxonomy" id="1727145"/>
    <lineage>
        <taxon>Bacteria</taxon>
        <taxon>Bacillati</taxon>
        <taxon>Bacillota</taxon>
        <taxon>Clostridia</taxon>
        <taxon>Lachnospirales</taxon>
        <taxon>Lachnospiraceae</taxon>
        <taxon>Anaerocolumna</taxon>
    </lineage>
</organism>
<dbReference type="Gene3D" id="3.40.630.30">
    <property type="match status" value="1"/>
</dbReference>